<comment type="caution">
    <text evidence="1">The sequence shown here is derived from an EMBL/GenBank/DDBJ whole genome shotgun (WGS) entry which is preliminary data.</text>
</comment>
<evidence type="ECO:0000313" key="1">
    <source>
        <dbReference type="EMBL" id="GAH04758.1"/>
    </source>
</evidence>
<protein>
    <submittedName>
        <fullName evidence="1">Uncharacterized protein</fullName>
    </submittedName>
</protein>
<feature type="non-terminal residue" evidence="1">
    <location>
        <position position="1"/>
    </location>
</feature>
<dbReference type="AlphaFoldDB" id="X1E7W9"/>
<gene>
    <name evidence="1" type="ORF">S01H4_40271</name>
</gene>
<dbReference type="EMBL" id="BART01021912">
    <property type="protein sequence ID" value="GAH04758.1"/>
    <property type="molecule type" value="Genomic_DNA"/>
</dbReference>
<reference evidence="1" key="1">
    <citation type="journal article" date="2014" name="Front. Microbiol.">
        <title>High frequency of phylogenetically diverse reductive dehalogenase-homologous genes in deep subseafloor sedimentary metagenomes.</title>
        <authorList>
            <person name="Kawai M."/>
            <person name="Futagami T."/>
            <person name="Toyoda A."/>
            <person name="Takaki Y."/>
            <person name="Nishi S."/>
            <person name="Hori S."/>
            <person name="Arai W."/>
            <person name="Tsubouchi T."/>
            <person name="Morono Y."/>
            <person name="Uchiyama I."/>
            <person name="Ito T."/>
            <person name="Fujiyama A."/>
            <person name="Inagaki F."/>
            <person name="Takami H."/>
        </authorList>
    </citation>
    <scope>NUCLEOTIDE SEQUENCE</scope>
    <source>
        <strain evidence="1">Expedition CK06-06</strain>
    </source>
</reference>
<sequence length="88" mass="10488">DNPTHCFEVEHTTDINSGMSRLIQIRPGLEKLFIVAPEDKRRRYEQFMNRTPYKLRRGDFKFISYEKLAELYETALPFHKLKAEILGE</sequence>
<proteinExistence type="predicted"/>
<organism evidence="1">
    <name type="scientific">marine sediment metagenome</name>
    <dbReference type="NCBI Taxonomy" id="412755"/>
    <lineage>
        <taxon>unclassified sequences</taxon>
        <taxon>metagenomes</taxon>
        <taxon>ecological metagenomes</taxon>
    </lineage>
</organism>
<accession>X1E7W9</accession>
<name>X1E7W9_9ZZZZ</name>